<dbReference type="SUPFAM" id="SSF54427">
    <property type="entry name" value="NTF2-like"/>
    <property type="match status" value="1"/>
</dbReference>
<dbReference type="STRING" id="649333.SAMN04487989_102165"/>
<proteinExistence type="predicted"/>
<feature type="signal peptide" evidence="1">
    <location>
        <begin position="1"/>
        <end position="18"/>
    </location>
</feature>
<keyword evidence="1" id="KW-0732">Signal</keyword>
<accession>A0A1I5AMH6</accession>
<feature type="chain" id="PRO_5011790934" evidence="1">
    <location>
        <begin position="19"/>
        <end position="153"/>
    </location>
</feature>
<reference evidence="3" key="1">
    <citation type="submission" date="2016-10" db="EMBL/GenBank/DDBJ databases">
        <authorList>
            <person name="Varghese N."/>
            <person name="Submissions S."/>
        </authorList>
    </citation>
    <scope>NUCLEOTIDE SEQUENCE [LARGE SCALE GENOMIC DNA]</scope>
    <source>
        <strain evidence="3">DSM 23925</strain>
    </source>
</reference>
<evidence type="ECO:0000313" key="3">
    <source>
        <dbReference type="Proteomes" id="UP000198705"/>
    </source>
</evidence>
<protein>
    <submittedName>
        <fullName evidence="2">Putative lumazine-binding</fullName>
    </submittedName>
</protein>
<dbReference type="EMBL" id="FOVN01000002">
    <property type="protein sequence ID" value="SFN63736.1"/>
    <property type="molecule type" value="Genomic_DNA"/>
</dbReference>
<organism evidence="2 3">
    <name type="scientific">Bizionia echini</name>
    <dbReference type="NCBI Taxonomy" id="649333"/>
    <lineage>
        <taxon>Bacteria</taxon>
        <taxon>Pseudomonadati</taxon>
        <taxon>Bacteroidota</taxon>
        <taxon>Flavobacteriia</taxon>
        <taxon>Flavobacteriales</taxon>
        <taxon>Flavobacteriaceae</taxon>
        <taxon>Bizionia</taxon>
    </lineage>
</organism>
<sequence length="153" mass="17722">MTKKITYLAILMVSLTYAQNNSEIAVKEAIDTFFEGFHKGDTVLMKTVMYGKFPSQTTFKDNNGNDQIHKGNVSDLLVTLASKKPDQKWQEKLLDYHIQVDGNLAHAWTPYEFWFNDQFSHCGVNSFQLFNDNGQWKIIYLVDSRRTDDCKPK</sequence>
<evidence type="ECO:0000256" key="1">
    <source>
        <dbReference type="SAM" id="SignalP"/>
    </source>
</evidence>
<name>A0A1I5AMH6_9FLAO</name>
<dbReference type="Gene3D" id="3.10.450.50">
    <property type="match status" value="1"/>
</dbReference>
<keyword evidence="3" id="KW-1185">Reference proteome</keyword>
<gene>
    <name evidence="2" type="ORF">SAMN04487989_102165</name>
</gene>
<dbReference type="Proteomes" id="UP000198705">
    <property type="component" value="Unassembled WGS sequence"/>
</dbReference>
<dbReference type="RefSeq" id="WP_092206948.1">
    <property type="nucleotide sequence ID" value="NZ_FOVN01000002.1"/>
</dbReference>
<dbReference type="InterPro" id="IPR032710">
    <property type="entry name" value="NTF2-like_dom_sf"/>
</dbReference>
<evidence type="ECO:0000313" key="2">
    <source>
        <dbReference type="EMBL" id="SFN63736.1"/>
    </source>
</evidence>
<dbReference type="AlphaFoldDB" id="A0A1I5AMH6"/>
<dbReference type="OrthoDB" id="117186at2"/>